<name>A0A914Y374_9BILA</name>
<dbReference type="AlphaFoldDB" id="A0A914Y374"/>
<evidence type="ECO:0000256" key="1">
    <source>
        <dbReference type="SAM" id="Phobius"/>
    </source>
</evidence>
<organism evidence="2 3">
    <name type="scientific">Panagrolaimus superbus</name>
    <dbReference type="NCBI Taxonomy" id="310955"/>
    <lineage>
        <taxon>Eukaryota</taxon>
        <taxon>Metazoa</taxon>
        <taxon>Ecdysozoa</taxon>
        <taxon>Nematoda</taxon>
        <taxon>Chromadorea</taxon>
        <taxon>Rhabditida</taxon>
        <taxon>Tylenchina</taxon>
        <taxon>Panagrolaimomorpha</taxon>
        <taxon>Panagrolaimoidea</taxon>
        <taxon>Panagrolaimidae</taxon>
        <taxon>Panagrolaimus</taxon>
    </lineage>
</organism>
<reference evidence="3" key="1">
    <citation type="submission" date="2022-11" db="UniProtKB">
        <authorList>
            <consortium name="WormBaseParasite"/>
        </authorList>
    </citation>
    <scope>IDENTIFICATION</scope>
</reference>
<keyword evidence="1" id="KW-0812">Transmembrane</keyword>
<evidence type="ECO:0000313" key="2">
    <source>
        <dbReference type="Proteomes" id="UP000887577"/>
    </source>
</evidence>
<proteinExistence type="predicted"/>
<dbReference type="Gene3D" id="1.20.1070.10">
    <property type="entry name" value="Rhodopsin 7-helix transmembrane proteins"/>
    <property type="match status" value="1"/>
</dbReference>
<evidence type="ECO:0000313" key="3">
    <source>
        <dbReference type="WBParaSite" id="PSU_v2.g14635.t1"/>
    </source>
</evidence>
<keyword evidence="1" id="KW-1133">Transmembrane helix</keyword>
<dbReference type="PANTHER" id="PTHR46709:SF5">
    <property type="entry name" value="G-PROTEIN COUPLED RECEPTORS FAMILY 1 PROFILE DOMAIN-CONTAINING PROTEIN"/>
    <property type="match status" value="1"/>
</dbReference>
<feature type="transmembrane region" description="Helical" evidence="1">
    <location>
        <begin position="21"/>
        <end position="47"/>
    </location>
</feature>
<accession>A0A914Y374</accession>
<keyword evidence="2" id="KW-1185">Reference proteome</keyword>
<dbReference type="Proteomes" id="UP000887577">
    <property type="component" value="Unplaced"/>
</dbReference>
<dbReference type="WBParaSite" id="PSU_v2.g14635.t1">
    <property type="protein sequence ID" value="PSU_v2.g14635.t1"/>
    <property type="gene ID" value="PSU_v2.g14635"/>
</dbReference>
<sequence>MSNADGRRRRPEGKLKIRSATRLLVLVVFSYLIANVLNVMITAWEYIDFKSTQTEVAFEIYEVLTDVISVLYVFTCASRLFIYLLCNQEIRNAFYESLCPQGLILLRNESQNEYKPPQIDKVAVSLQRSQLGTEFDRLAIAIVSPRISNASSTQNHVTEILLKESRKHQHHRNGNYHSIENSIIIENPLANMDDENIPFCDD</sequence>
<protein>
    <submittedName>
        <fullName evidence="3">Uncharacterized protein</fullName>
    </submittedName>
</protein>
<dbReference type="PANTHER" id="PTHR46709">
    <property type="entry name" value="PROTEIN CBG23488-RELATED"/>
    <property type="match status" value="1"/>
</dbReference>
<feature type="transmembrane region" description="Helical" evidence="1">
    <location>
        <begin position="67"/>
        <end position="86"/>
    </location>
</feature>
<keyword evidence="1" id="KW-0472">Membrane</keyword>
<dbReference type="SUPFAM" id="SSF81321">
    <property type="entry name" value="Family A G protein-coupled receptor-like"/>
    <property type="match status" value="1"/>
</dbReference>